<evidence type="ECO:0000259" key="1">
    <source>
        <dbReference type="Pfam" id="PF14200"/>
    </source>
</evidence>
<reference evidence="2 3" key="1">
    <citation type="submission" date="2024-01" db="EMBL/GenBank/DDBJ databases">
        <title>A draft genome for the cacao thread blight pathogen Marasmiellus scandens.</title>
        <authorList>
            <person name="Baruah I.K."/>
            <person name="Leung J."/>
            <person name="Bukari Y."/>
            <person name="Amoako-Attah I."/>
            <person name="Meinhardt L.W."/>
            <person name="Bailey B.A."/>
            <person name="Cohen S.P."/>
        </authorList>
    </citation>
    <scope>NUCLEOTIDE SEQUENCE [LARGE SCALE GENOMIC DNA]</scope>
    <source>
        <strain evidence="2 3">GH-19</strain>
    </source>
</reference>
<dbReference type="InterPro" id="IPR000772">
    <property type="entry name" value="Ricin_B_lectin"/>
</dbReference>
<comment type="caution">
    <text evidence="2">The sequence shown here is derived from an EMBL/GenBank/DDBJ whole genome shotgun (WGS) entry which is preliminary data.</text>
</comment>
<dbReference type="Pfam" id="PF14200">
    <property type="entry name" value="RicinB_lectin_2"/>
    <property type="match status" value="1"/>
</dbReference>
<evidence type="ECO:0000313" key="3">
    <source>
        <dbReference type="Proteomes" id="UP001498398"/>
    </source>
</evidence>
<feature type="domain" description="Ricin B lectin" evidence="1">
    <location>
        <begin position="5"/>
        <end position="78"/>
    </location>
</feature>
<name>A0ABR1ILP4_9AGAR</name>
<dbReference type="EMBL" id="JBANRG010000122">
    <property type="protein sequence ID" value="KAK7434542.1"/>
    <property type="molecule type" value="Genomic_DNA"/>
</dbReference>
<dbReference type="SUPFAM" id="SSF50370">
    <property type="entry name" value="Ricin B-like lectins"/>
    <property type="match status" value="1"/>
</dbReference>
<organism evidence="2 3">
    <name type="scientific">Marasmiellus scandens</name>
    <dbReference type="NCBI Taxonomy" id="2682957"/>
    <lineage>
        <taxon>Eukaryota</taxon>
        <taxon>Fungi</taxon>
        <taxon>Dikarya</taxon>
        <taxon>Basidiomycota</taxon>
        <taxon>Agaricomycotina</taxon>
        <taxon>Agaricomycetes</taxon>
        <taxon>Agaricomycetidae</taxon>
        <taxon>Agaricales</taxon>
        <taxon>Marasmiineae</taxon>
        <taxon>Omphalotaceae</taxon>
        <taxon>Marasmiellus</taxon>
    </lineage>
</organism>
<accession>A0ABR1ILP4</accession>
<sequence length="143" mass="16214">MSEPQEGGKYKIVNAKTGTVLDVSGVDNTTISGYTDHDGDNQRFRLEKNDEGRWLFRVSHTEHYVAVKDFPQDGTPLVTSHEPFAWDIYPDEEDGSVYRIYVPNAPSALNWDLSDHGSATPGTIVTLWGKWEGRHQCWRFVEA</sequence>
<gene>
    <name evidence="2" type="ORF">VKT23_020151</name>
</gene>
<dbReference type="Gene3D" id="2.80.10.50">
    <property type="match status" value="1"/>
</dbReference>
<dbReference type="Proteomes" id="UP001498398">
    <property type="component" value="Unassembled WGS sequence"/>
</dbReference>
<proteinExistence type="predicted"/>
<keyword evidence="3" id="KW-1185">Reference proteome</keyword>
<protein>
    <recommendedName>
        <fullName evidence="1">Ricin B lectin domain-containing protein</fullName>
    </recommendedName>
</protein>
<dbReference type="InterPro" id="IPR035992">
    <property type="entry name" value="Ricin_B-like_lectins"/>
</dbReference>
<dbReference type="CDD" id="cd23422">
    <property type="entry name" value="beta-trefoil_Ricin_MPL_CNL"/>
    <property type="match status" value="1"/>
</dbReference>
<evidence type="ECO:0000313" key="2">
    <source>
        <dbReference type="EMBL" id="KAK7434542.1"/>
    </source>
</evidence>